<dbReference type="PIRSF" id="PIRSF003299">
    <property type="entry name" value="VirB8_PtlE"/>
    <property type="match status" value="1"/>
</dbReference>
<dbReference type="SUPFAM" id="SSF54427">
    <property type="entry name" value="NTF2-like"/>
    <property type="match status" value="1"/>
</dbReference>
<comment type="subcellular location">
    <subcellularLocation>
        <location evidence="1">Membrane</location>
        <topology evidence="1">Single-pass membrane protein</topology>
    </subcellularLocation>
</comment>
<reference evidence="6 7" key="1">
    <citation type="submission" date="2018-09" db="EMBL/GenBank/DDBJ databases">
        <title>Phylogeny of the Shewanellaceae, and recommendation for two new genera, Pseudoshewanella and Parashewanella.</title>
        <authorList>
            <person name="Wang G."/>
        </authorList>
    </citation>
    <scope>NUCLEOTIDE SEQUENCE [LARGE SCALE GENOMIC DNA]</scope>
    <source>
        <strain evidence="6 7">KCTC 22492</strain>
    </source>
</reference>
<dbReference type="GO" id="GO:0030255">
    <property type="term" value="P:protein secretion by the type IV secretion system"/>
    <property type="evidence" value="ECO:0007669"/>
    <property type="project" value="InterPro"/>
</dbReference>
<feature type="domain" description="Bacterial virulence protein VirB8" evidence="5">
    <location>
        <begin position="23"/>
        <end position="241"/>
    </location>
</feature>
<dbReference type="AlphaFoldDB" id="A0A3A6TLU3"/>
<keyword evidence="7" id="KW-1185">Reference proteome</keyword>
<name>A0A3A6TLU3_9GAMM</name>
<evidence type="ECO:0000313" key="6">
    <source>
        <dbReference type="EMBL" id="RJY13311.1"/>
    </source>
</evidence>
<dbReference type="OrthoDB" id="9816242at2"/>
<comment type="caution">
    <text evidence="6">The sequence shown here is derived from an EMBL/GenBank/DDBJ whole genome shotgun (WGS) entry which is preliminary data.</text>
</comment>
<evidence type="ECO:0000256" key="3">
    <source>
        <dbReference type="ARBA" id="ARBA00022989"/>
    </source>
</evidence>
<dbReference type="InterPro" id="IPR007430">
    <property type="entry name" value="VirB8"/>
</dbReference>
<protein>
    <submittedName>
        <fullName evidence="6">Type IV secretory pathway component</fullName>
    </submittedName>
</protein>
<dbReference type="InterPro" id="IPR032710">
    <property type="entry name" value="NTF2-like_dom_sf"/>
</dbReference>
<gene>
    <name evidence="6" type="ORF">D5R81_11435</name>
</gene>
<evidence type="ECO:0000256" key="4">
    <source>
        <dbReference type="ARBA" id="ARBA00023136"/>
    </source>
</evidence>
<proteinExistence type="predicted"/>
<dbReference type="GO" id="GO:0016020">
    <property type="term" value="C:membrane"/>
    <property type="evidence" value="ECO:0007669"/>
    <property type="project" value="UniProtKB-SubCell"/>
</dbReference>
<dbReference type="Pfam" id="PF04335">
    <property type="entry name" value="VirB8"/>
    <property type="match status" value="1"/>
</dbReference>
<dbReference type="Proteomes" id="UP000273022">
    <property type="component" value="Unassembled WGS sequence"/>
</dbReference>
<dbReference type="Gene3D" id="3.10.450.230">
    <property type="entry name" value="VirB8 protein"/>
    <property type="match status" value="1"/>
</dbReference>
<organism evidence="6 7">
    <name type="scientific">Parashewanella spongiae</name>
    <dbReference type="NCBI Taxonomy" id="342950"/>
    <lineage>
        <taxon>Bacteria</taxon>
        <taxon>Pseudomonadati</taxon>
        <taxon>Pseudomonadota</taxon>
        <taxon>Gammaproteobacteria</taxon>
        <taxon>Alteromonadales</taxon>
        <taxon>Shewanellaceae</taxon>
        <taxon>Parashewanella</taxon>
    </lineage>
</organism>
<keyword evidence="3" id="KW-1133">Transmembrane helix</keyword>
<dbReference type="InterPro" id="IPR026264">
    <property type="entry name" value="VirB8/PtlE"/>
</dbReference>
<evidence type="ECO:0000259" key="5">
    <source>
        <dbReference type="Pfam" id="PF04335"/>
    </source>
</evidence>
<accession>A0A3A6TLU3</accession>
<sequence length="247" mass="28249">MLPDTLNLPLSEKQFTKQYFKEARGWDAELSTRTQRSEQRAWRCCAILTLIAVLQGIGLVCLLPLKSIEPFVIRVDNNTGLVDVVSTLSSHGKVKLHAQELMDKYWLTQYLRHRESYQWETRSYDRNLVGVMSSEPVQLNYSVFTAPRSNPKAPINLYGQSAQVRVHIEAISFIGNEKVAGEQRKTALIRYSKQIKRLGEQHPASHWVATITFVYRNAPMKLEDRRLNPLGFQVLSYRNDQATGGGE</sequence>
<dbReference type="EMBL" id="QYYH01000066">
    <property type="protein sequence ID" value="RJY13311.1"/>
    <property type="molecule type" value="Genomic_DNA"/>
</dbReference>
<evidence type="ECO:0000313" key="7">
    <source>
        <dbReference type="Proteomes" id="UP000273022"/>
    </source>
</evidence>
<evidence type="ECO:0000256" key="1">
    <source>
        <dbReference type="ARBA" id="ARBA00004167"/>
    </source>
</evidence>
<keyword evidence="2" id="KW-0812">Transmembrane</keyword>
<evidence type="ECO:0000256" key="2">
    <source>
        <dbReference type="ARBA" id="ARBA00022692"/>
    </source>
</evidence>
<dbReference type="CDD" id="cd16424">
    <property type="entry name" value="VirB8"/>
    <property type="match status" value="1"/>
</dbReference>
<keyword evidence="4" id="KW-0472">Membrane</keyword>